<keyword evidence="2 3" id="KW-0802">TPR repeat</keyword>
<dbReference type="Gene3D" id="1.25.40.10">
    <property type="entry name" value="Tetratricopeptide repeat domain"/>
    <property type="match status" value="2"/>
</dbReference>
<dbReference type="SUPFAM" id="SSF48452">
    <property type="entry name" value="TPR-like"/>
    <property type="match status" value="1"/>
</dbReference>
<dbReference type="RefSeq" id="WP_377044613.1">
    <property type="nucleotide sequence ID" value="NZ_JBHLUN010000007.1"/>
</dbReference>
<dbReference type="Proteomes" id="UP001589865">
    <property type="component" value="Unassembled WGS sequence"/>
</dbReference>
<comment type="caution">
    <text evidence="5">The sequence shown here is derived from an EMBL/GenBank/DDBJ whole genome shotgun (WGS) entry which is preliminary data.</text>
</comment>
<dbReference type="InterPro" id="IPR029063">
    <property type="entry name" value="SAM-dependent_MTases_sf"/>
</dbReference>
<evidence type="ECO:0000313" key="6">
    <source>
        <dbReference type="Proteomes" id="UP001589865"/>
    </source>
</evidence>
<gene>
    <name evidence="5" type="ORF">ACFFGY_10730</name>
</gene>
<dbReference type="Pfam" id="PF08241">
    <property type="entry name" value="Methyltransf_11"/>
    <property type="match status" value="1"/>
</dbReference>
<evidence type="ECO:0000259" key="4">
    <source>
        <dbReference type="Pfam" id="PF08241"/>
    </source>
</evidence>
<proteinExistence type="predicted"/>
<accession>A0ABV6JSN1</accession>
<keyword evidence="6" id="KW-1185">Reference proteome</keyword>
<evidence type="ECO:0000256" key="2">
    <source>
        <dbReference type="ARBA" id="ARBA00022803"/>
    </source>
</evidence>
<dbReference type="PANTHER" id="PTHR45586:SF1">
    <property type="entry name" value="LIPOPOLYSACCHARIDE ASSEMBLY PROTEIN B"/>
    <property type="match status" value="1"/>
</dbReference>
<sequence length="422" mass="43203">MDVPTGAVPKGAAPARAAPAGVALTKAEQARALLAQGLARHNAGDLAAAEALYRRALRLSPGDPNALNLLGVAARQRGDLAEAVRLTGEALQTRPDSPVFLAAHGGALAEAGQAERAVPVLRRAVALRPADALSQRNLGQALLVLGDAASAVSPLRTAASLMPEPENHLALAYGLREAGDAAGAAAAARAALAGAPDAVAAQARFLLAALGTEAAPDRAPASYVRELFDRYAPRFDAHLQGTLNYRTPEALAAALRAAGIAAEGAATVLDLGCGTGLSGAALRPFAARLEGLDLSPGMLREAARAGHYDALHEADLLGFLPAHPGAFTIVAAVDVLNYLGDLTTAFRGMATALQPGGVAAFSLEVGEEAPYALGEGMRFRHHPTQALALLASAGFQLLLREDTVLRQEKGRDVAGLILVARR</sequence>
<dbReference type="PANTHER" id="PTHR45586">
    <property type="entry name" value="TPR REPEAT-CONTAINING PROTEIN PA4667"/>
    <property type="match status" value="1"/>
</dbReference>
<evidence type="ECO:0000313" key="5">
    <source>
        <dbReference type="EMBL" id="MFC0408727.1"/>
    </source>
</evidence>
<dbReference type="InterPro" id="IPR051012">
    <property type="entry name" value="CellSynth/LPSAsmb/PSIAsmb"/>
</dbReference>
<dbReference type="Pfam" id="PF13432">
    <property type="entry name" value="TPR_16"/>
    <property type="match status" value="2"/>
</dbReference>
<feature type="repeat" description="TPR" evidence="3">
    <location>
        <begin position="64"/>
        <end position="97"/>
    </location>
</feature>
<dbReference type="SMART" id="SM00028">
    <property type="entry name" value="TPR"/>
    <property type="match status" value="3"/>
</dbReference>
<dbReference type="EMBL" id="JBHLUN010000007">
    <property type="protein sequence ID" value="MFC0408727.1"/>
    <property type="molecule type" value="Genomic_DNA"/>
</dbReference>
<protein>
    <submittedName>
        <fullName evidence="5">Tetratricopeptide repeat protein</fullName>
    </submittedName>
</protein>
<organism evidence="5 6">
    <name type="scientific">Roseomonas elaeocarpi</name>
    <dbReference type="NCBI Taxonomy" id="907779"/>
    <lineage>
        <taxon>Bacteria</taxon>
        <taxon>Pseudomonadati</taxon>
        <taxon>Pseudomonadota</taxon>
        <taxon>Alphaproteobacteria</taxon>
        <taxon>Acetobacterales</taxon>
        <taxon>Roseomonadaceae</taxon>
        <taxon>Roseomonas</taxon>
    </lineage>
</organism>
<reference evidence="5 6" key="1">
    <citation type="submission" date="2024-09" db="EMBL/GenBank/DDBJ databases">
        <authorList>
            <person name="Sun Q."/>
            <person name="Mori K."/>
        </authorList>
    </citation>
    <scope>NUCLEOTIDE SEQUENCE [LARGE SCALE GENOMIC DNA]</scope>
    <source>
        <strain evidence="5 6">TBRC 5777</strain>
    </source>
</reference>
<keyword evidence="1" id="KW-0677">Repeat</keyword>
<dbReference type="SUPFAM" id="SSF53335">
    <property type="entry name" value="S-adenosyl-L-methionine-dependent methyltransferases"/>
    <property type="match status" value="1"/>
</dbReference>
<evidence type="ECO:0000256" key="3">
    <source>
        <dbReference type="PROSITE-ProRule" id="PRU00339"/>
    </source>
</evidence>
<evidence type="ECO:0000256" key="1">
    <source>
        <dbReference type="ARBA" id="ARBA00022737"/>
    </source>
</evidence>
<dbReference type="PROSITE" id="PS50005">
    <property type="entry name" value="TPR"/>
    <property type="match status" value="2"/>
</dbReference>
<dbReference type="Gene3D" id="3.40.50.150">
    <property type="entry name" value="Vaccinia Virus protein VP39"/>
    <property type="match status" value="1"/>
</dbReference>
<dbReference type="InterPro" id="IPR011990">
    <property type="entry name" value="TPR-like_helical_dom_sf"/>
</dbReference>
<dbReference type="InterPro" id="IPR013216">
    <property type="entry name" value="Methyltransf_11"/>
</dbReference>
<feature type="domain" description="Methyltransferase type 11" evidence="4">
    <location>
        <begin position="269"/>
        <end position="361"/>
    </location>
</feature>
<dbReference type="InterPro" id="IPR019734">
    <property type="entry name" value="TPR_rpt"/>
</dbReference>
<feature type="repeat" description="TPR" evidence="3">
    <location>
        <begin position="30"/>
        <end position="63"/>
    </location>
</feature>
<name>A0ABV6JSN1_9PROT</name>
<dbReference type="CDD" id="cd02440">
    <property type="entry name" value="AdoMet_MTases"/>
    <property type="match status" value="1"/>
</dbReference>